<evidence type="ECO:0000256" key="4">
    <source>
        <dbReference type="ARBA" id="ARBA00022801"/>
    </source>
</evidence>
<dbReference type="CDD" id="cd07729">
    <property type="entry name" value="AHL_lactonase_MBL-fold"/>
    <property type="match status" value="1"/>
</dbReference>
<dbReference type="InterPro" id="IPR051013">
    <property type="entry name" value="MBL_superfamily_lactonases"/>
</dbReference>
<dbReference type="InterPro" id="IPR036866">
    <property type="entry name" value="RibonucZ/Hydroxyglut_hydro"/>
</dbReference>
<evidence type="ECO:0000256" key="3">
    <source>
        <dbReference type="ARBA" id="ARBA00022723"/>
    </source>
</evidence>
<comment type="similarity">
    <text evidence="2">Belongs to the metallo-beta-lactamase superfamily.</text>
</comment>
<proteinExistence type="inferred from homology"/>
<dbReference type="Proteomes" id="UP001501470">
    <property type="component" value="Unassembled WGS sequence"/>
</dbReference>
<evidence type="ECO:0000256" key="1">
    <source>
        <dbReference type="ARBA" id="ARBA00001947"/>
    </source>
</evidence>
<evidence type="ECO:0000313" key="8">
    <source>
        <dbReference type="Proteomes" id="UP001501470"/>
    </source>
</evidence>
<feature type="domain" description="Metallo-beta-lactamase" evidence="6">
    <location>
        <begin position="37"/>
        <end position="233"/>
    </location>
</feature>
<comment type="cofactor">
    <cofactor evidence="1">
        <name>Zn(2+)</name>
        <dbReference type="ChEBI" id="CHEBI:29105"/>
    </cofactor>
</comment>
<sequence>MTTVPQYTVTAVRLGTMVVDRSALTFGAGAGEPVEIPTWGAAVQAGSTRMLIDTGLAEPERWNERFPCAQPPSETLPRALAELGWHPNDVDVVINSHLHFDHAGNNVALPNAQFYVSAAEWEFARNPVATQAWSYDFGWTDEAVTYMQYRFVGTDHFDVLPGIRIIATPGHTPGHQSVLVQTAEGVLCVAGDAACLVDNFRLPAPPGVVENVTSALTSLRKIASLADAVLINHDPTISSFQSAGFPRLTVPSEPSSA</sequence>
<name>A0ABP4NTF6_9ACTN</name>
<protein>
    <submittedName>
        <fullName evidence="7">N-acyl homoserine lactonase family protein</fullName>
    </submittedName>
</protein>
<keyword evidence="5" id="KW-0862">Zinc</keyword>
<dbReference type="InterPro" id="IPR001279">
    <property type="entry name" value="Metallo-B-lactamas"/>
</dbReference>
<evidence type="ECO:0000256" key="2">
    <source>
        <dbReference type="ARBA" id="ARBA00007749"/>
    </source>
</evidence>
<dbReference type="RefSeq" id="WP_344513434.1">
    <property type="nucleotide sequence ID" value="NZ_BAAAQD010000038.1"/>
</dbReference>
<dbReference type="PANTHER" id="PTHR42978">
    <property type="entry name" value="QUORUM-QUENCHING LACTONASE YTNP-RELATED-RELATED"/>
    <property type="match status" value="1"/>
</dbReference>
<dbReference type="PANTHER" id="PTHR42978:SF7">
    <property type="entry name" value="METALLO-HYDROLASE RV2300C-RELATED"/>
    <property type="match status" value="1"/>
</dbReference>
<evidence type="ECO:0000313" key="7">
    <source>
        <dbReference type="EMBL" id="GAA1567402.1"/>
    </source>
</evidence>
<organism evidence="7 8">
    <name type="scientific">Dactylosporangium maewongense</name>
    <dbReference type="NCBI Taxonomy" id="634393"/>
    <lineage>
        <taxon>Bacteria</taxon>
        <taxon>Bacillati</taxon>
        <taxon>Actinomycetota</taxon>
        <taxon>Actinomycetes</taxon>
        <taxon>Micromonosporales</taxon>
        <taxon>Micromonosporaceae</taxon>
        <taxon>Dactylosporangium</taxon>
    </lineage>
</organism>
<keyword evidence="4" id="KW-0378">Hydrolase</keyword>
<gene>
    <name evidence="7" type="ORF">GCM10009827_106410</name>
</gene>
<dbReference type="SMART" id="SM00849">
    <property type="entry name" value="Lactamase_B"/>
    <property type="match status" value="1"/>
</dbReference>
<dbReference type="Pfam" id="PF00753">
    <property type="entry name" value="Lactamase_B"/>
    <property type="match status" value="1"/>
</dbReference>
<evidence type="ECO:0000259" key="6">
    <source>
        <dbReference type="SMART" id="SM00849"/>
    </source>
</evidence>
<comment type="caution">
    <text evidence="7">The sequence shown here is derived from an EMBL/GenBank/DDBJ whole genome shotgun (WGS) entry which is preliminary data.</text>
</comment>
<dbReference type="Gene3D" id="3.60.15.10">
    <property type="entry name" value="Ribonuclease Z/Hydroxyacylglutathione hydrolase-like"/>
    <property type="match status" value="1"/>
</dbReference>
<keyword evidence="8" id="KW-1185">Reference proteome</keyword>
<reference evidence="8" key="1">
    <citation type="journal article" date="2019" name="Int. J. Syst. Evol. Microbiol.">
        <title>The Global Catalogue of Microorganisms (GCM) 10K type strain sequencing project: providing services to taxonomists for standard genome sequencing and annotation.</title>
        <authorList>
            <consortium name="The Broad Institute Genomics Platform"/>
            <consortium name="The Broad Institute Genome Sequencing Center for Infectious Disease"/>
            <person name="Wu L."/>
            <person name="Ma J."/>
        </authorList>
    </citation>
    <scope>NUCLEOTIDE SEQUENCE [LARGE SCALE GENOMIC DNA]</scope>
    <source>
        <strain evidence="8">JCM 15933</strain>
    </source>
</reference>
<dbReference type="SUPFAM" id="SSF56281">
    <property type="entry name" value="Metallo-hydrolase/oxidoreductase"/>
    <property type="match status" value="1"/>
</dbReference>
<evidence type="ECO:0000256" key="5">
    <source>
        <dbReference type="ARBA" id="ARBA00022833"/>
    </source>
</evidence>
<accession>A0ABP4NTF6</accession>
<keyword evidence="3" id="KW-0479">Metal-binding</keyword>
<dbReference type="EMBL" id="BAAAQD010000038">
    <property type="protein sequence ID" value="GAA1567402.1"/>
    <property type="molecule type" value="Genomic_DNA"/>
</dbReference>